<evidence type="ECO:0000256" key="1">
    <source>
        <dbReference type="SAM" id="Coils"/>
    </source>
</evidence>
<evidence type="ECO:0000313" key="3">
    <source>
        <dbReference type="Proteomes" id="UP000184526"/>
    </source>
</evidence>
<dbReference type="AlphaFoldDB" id="A0A1M5XIW0"/>
<evidence type="ECO:0000313" key="2">
    <source>
        <dbReference type="EMBL" id="SHH99562.1"/>
    </source>
</evidence>
<dbReference type="OrthoDB" id="1955479at2"/>
<accession>A0A1M5XIW0</accession>
<name>A0A1M5XIW0_9CLOT</name>
<feature type="coiled-coil region" evidence="1">
    <location>
        <begin position="90"/>
        <end position="120"/>
    </location>
</feature>
<organism evidence="2 3">
    <name type="scientific">Clostridium collagenovorans DSM 3089</name>
    <dbReference type="NCBI Taxonomy" id="1121306"/>
    <lineage>
        <taxon>Bacteria</taxon>
        <taxon>Bacillati</taxon>
        <taxon>Bacillota</taxon>
        <taxon>Clostridia</taxon>
        <taxon>Eubacteriales</taxon>
        <taxon>Clostridiaceae</taxon>
        <taxon>Clostridium</taxon>
    </lineage>
</organism>
<reference evidence="2 3" key="1">
    <citation type="submission" date="2016-11" db="EMBL/GenBank/DDBJ databases">
        <authorList>
            <person name="Jaros S."/>
            <person name="Januszkiewicz K."/>
            <person name="Wedrychowicz H."/>
        </authorList>
    </citation>
    <scope>NUCLEOTIDE SEQUENCE [LARGE SCALE GENOMIC DNA]</scope>
    <source>
        <strain evidence="2 3">DSM 3089</strain>
    </source>
</reference>
<sequence length="161" mass="18647">MVKSKKEEIIELVNSGKTKSDILELGYAKSYVTKVLNAYLKERVLKDTEVVEENKEKEEQMDTEHQCCGECPSCSKCTNCLEEISELYKNEQLEQCKEFEETKLEDVEDLTKKCEKVELENVKKLLRSIGEVIDLMNKEKAILDNINLSLTQYVVNKEIDK</sequence>
<proteinExistence type="predicted"/>
<keyword evidence="1" id="KW-0175">Coiled coil</keyword>
<dbReference type="EMBL" id="FQXP01000008">
    <property type="protein sequence ID" value="SHH99562.1"/>
    <property type="molecule type" value="Genomic_DNA"/>
</dbReference>
<gene>
    <name evidence="2" type="ORF">SAMN02745196_02278</name>
</gene>
<protein>
    <submittedName>
        <fullName evidence="2">Uncharacterized protein</fullName>
    </submittedName>
</protein>
<keyword evidence="3" id="KW-1185">Reference proteome</keyword>
<dbReference type="RefSeq" id="WP_072832135.1">
    <property type="nucleotide sequence ID" value="NZ_FQXP01000008.1"/>
</dbReference>
<dbReference type="Proteomes" id="UP000184526">
    <property type="component" value="Unassembled WGS sequence"/>
</dbReference>